<dbReference type="InParanoid" id="A0A2K1JKV2"/>
<proteinExistence type="predicted"/>
<keyword evidence="1" id="KW-0472">Membrane</keyword>
<evidence type="ECO:0000313" key="2">
    <source>
        <dbReference type="EMBL" id="PNR42188.1"/>
    </source>
</evidence>
<dbReference type="Gramene" id="Pp3c13_5490V3.1">
    <property type="protein sequence ID" value="PAC:32930252.CDS.1"/>
    <property type="gene ID" value="Pp3c13_5490"/>
</dbReference>
<dbReference type="EnsemblPlants" id="Pp3c13_5490V3.2">
    <property type="protein sequence ID" value="PAC:32930253.CDS.1"/>
    <property type="gene ID" value="Pp3c13_5490"/>
</dbReference>
<dbReference type="Gramene" id="Pp3c13_5490V3.2">
    <property type="protein sequence ID" value="PAC:32930253.CDS.1"/>
    <property type="gene ID" value="Pp3c13_5490"/>
</dbReference>
<gene>
    <name evidence="2" type="ORF">PHYPA_017017</name>
</gene>
<dbReference type="EnsemblPlants" id="Pp3c13_5490V3.1">
    <property type="protein sequence ID" value="PAC:32930252.CDS.1"/>
    <property type="gene ID" value="Pp3c13_5490"/>
</dbReference>
<evidence type="ECO:0000256" key="1">
    <source>
        <dbReference type="SAM" id="Phobius"/>
    </source>
</evidence>
<feature type="transmembrane region" description="Helical" evidence="1">
    <location>
        <begin position="12"/>
        <end position="29"/>
    </location>
</feature>
<accession>A0A2K1JKV2</accession>
<name>A0A2K1JKV2_PHYPA</name>
<sequence length="52" mass="6093">MHGYGKKNKKIIMSFFVLSSYILILFTHLKNNTTLKESLKNNKNLSTEIYID</sequence>
<reference evidence="2 4" key="1">
    <citation type="journal article" date="2008" name="Science">
        <title>The Physcomitrella genome reveals evolutionary insights into the conquest of land by plants.</title>
        <authorList>
            <person name="Rensing S."/>
            <person name="Lang D."/>
            <person name="Zimmer A."/>
            <person name="Terry A."/>
            <person name="Salamov A."/>
            <person name="Shapiro H."/>
            <person name="Nishiyama T."/>
            <person name="Perroud P.-F."/>
            <person name="Lindquist E."/>
            <person name="Kamisugi Y."/>
            <person name="Tanahashi T."/>
            <person name="Sakakibara K."/>
            <person name="Fujita T."/>
            <person name="Oishi K."/>
            <person name="Shin-I T."/>
            <person name="Kuroki Y."/>
            <person name="Toyoda A."/>
            <person name="Suzuki Y."/>
            <person name="Hashimoto A."/>
            <person name="Yamaguchi K."/>
            <person name="Sugano A."/>
            <person name="Kohara Y."/>
            <person name="Fujiyama A."/>
            <person name="Anterola A."/>
            <person name="Aoki S."/>
            <person name="Ashton N."/>
            <person name="Barbazuk W.B."/>
            <person name="Barker E."/>
            <person name="Bennetzen J."/>
            <person name="Bezanilla M."/>
            <person name="Blankenship R."/>
            <person name="Cho S.H."/>
            <person name="Dutcher S."/>
            <person name="Estelle M."/>
            <person name="Fawcett J.A."/>
            <person name="Gundlach H."/>
            <person name="Hanada K."/>
            <person name="Heyl A."/>
            <person name="Hicks K.A."/>
            <person name="Hugh J."/>
            <person name="Lohr M."/>
            <person name="Mayer K."/>
            <person name="Melkozernov A."/>
            <person name="Murata T."/>
            <person name="Nelson D."/>
            <person name="Pils B."/>
            <person name="Prigge M."/>
            <person name="Reiss B."/>
            <person name="Renner T."/>
            <person name="Rombauts S."/>
            <person name="Rushton P."/>
            <person name="Sanderfoot A."/>
            <person name="Schween G."/>
            <person name="Shiu S.-H."/>
            <person name="Stueber K."/>
            <person name="Theodoulou F.L."/>
            <person name="Tu H."/>
            <person name="Van de Peer Y."/>
            <person name="Verrier P.J."/>
            <person name="Waters E."/>
            <person name="Wood A."/>
            <person name="Yang L."/>
            <person name="Cove D."/>
            <person name="Cuming A."/>
            <person name="Hasebe M."/>
            <person name="Lucas S."/>
            <person name="Mishler D.B."/>
            <person name="Reski R."/>
            <person name="Grigoriev I."/>
            <person name="Quatrano R.S."/>
            <person name="Boore J.L."/>
        </authorList>
    </citation>
    <scope>NUCLEOTIDE SEQUENCE [LARGE SCALE GENOMIC DNA]</scope>
    <source>
        <strain evidence="3 4">cv. Gransden 2004</strain>
    </source>
</reference>
<protein>
    <submittedName>
        <fullName evidence="2 3">Uncharacterized protein</fullName>
    </submittedName>
</protein>
<keyword evidence="4" id="KW-1185">Reference proteome</keyword>
<keyword evidence="1" id="KW-1133">Transmembrane helix</keyword>
<dbReference type="EMBL" id="ABEU02000013">
    <property type="protein sequence ID" value="PNR42188.1"/>
    <property type="molecule type" value="Genomic_DNA"/>
</dbReference>
<reference evidence="2 4" key="2">
    <citation type="journal article" date="2018" name="Plant J.">
        <title>The Physcomitrella patens chromosome-scale assembly reveals moss genome structure and evolution.</title>
        <authorList>
            <person name="Lang D."/>
            <person name="Ullrich K.K."/>
            <person name="Murat F."/>
            <person name="Fuchs J."/>
            <person name="Jenkins J."/>
            <person name="Haas F.B."/>
            <person name="Piednoel M."/>
            <person name="Gundlach H."/>
            <person name="Van Bel M."/>
            <person name="Meyberg R."/>
            <person name="Vives C."/>
            <person name="Morata J."/>
            <person name="Symeonidi A."/>
            <person name="Hiss M."/>
            <person name="Muchero W."/>
            <person name="Kamisugi Y."/>
            <person name="Saleh O."/>
            <person name="Blanc G."/>
            <person name="Decker E.L."/>
            <person name="van Gessel N."/>
            <person name="Grimwood J."/>
            <person name="Hayes R.D."/>
            <person name="Graham S.W."/>
            <person name="Gunter L.E."/>
            <person name="McDaniel S.F."/>
            <person name="Hoernstein S.N.W."/>
            <person name="Larsson A."/>
            <person name="Li F.W."/>
            <person name="Perroud P.F."/>
            <person name="Phillips J."/>
            <person name="Ranjan P."/>
            <person name="Rokshar D.S."/>
            <person name="Rothfels C.J."/>
            <person name="Schneider L."/>
            <person name="Shu S."/>
            <person name="Stevenson D.W."/>
            <person name="Thummler F."/>
            <person name="Tillich M."/>
            <person name="Villarreal Aguilar J.C."/>
            <person name="Widiez T."/>
            <person name="Wong G.K."/>
            <person name="Wymore A."/>
            <person name="Zhang Y."/>
            <person name="Zimmer A.D."/>
            <person name="Quatrano R.S."/>
            <person name="Mayer K.F.X."/>
            <person name="Goodstein D."/>
            <person name="Casacuberta J.M."/>
            <person name="Vandepoele K."/>
            <person name="Reski R."/>
            <person name="Cuming A.C."/>
            <person name="Tuskan G.A."/>
            <person name="Maumus F."/>
            <person name="Salse J."/>
            <person name="Schmutz J."/>
            <person name="Rensing S.A."/>
        </authorList>
    </citation>
    <scope>NUCLEOTIDE SEQUENCE [LARGE SCALE GENOMIC DNA]</scope>
    <source>
        <strain evidence="3 4">cv. Gransden 2004</strain>
    </source>
</reference>
<reference evidence="3" key="3">
    <citation type="submission" date="2020-12" db="UniProtKB">
        <authorList>
            <consortium name="EnsemblPlants"/>
        </authorList>
    </citation>
    <scope>IDENTIFICATION</scope>
</reference>
<dbReference type="AlphaFoldDB" id="A0A2K1JKV2"/>
<dbReference type="Proteomes" id="UP000006727">
    <property type="component" value="Chromosome 13"/>
</dbReference>
<organism evidence="2">
    <name type="scientific">Physcomitrium patens</name>
    <name type="common">Spreading-leaved earth moss</name>
    <name type="synonym">Physcomitrella patens</name>
    <dbReference type="NCBI Taxonomy" id="3218"/>
    <lineage>
        <taxon>Eukaryota</taxon>
        <taxon>Viridiplantae</taxon>
        <taxon>Streptophyta</taxon>
        <taxon>Embryophyta</taxon>
        <taxon>Bryophyta</taxon>
        <taxon>Bryophytina</taxon>
        <taxon>Bryopsida</taxon>
        <taxon>Funariidae</taxon>
        <taxon>Funariales</taxon>
        <taxon>Funariaceae</taxon>
        <taxon>Physcomitrium</taxon>
    </lineage>
</organism>
<evidence type="ECO:0000313" key="4">
    <source>
        <dbReference type="Proteomes" id="UP000006727"/>
    </source>
</evidence>
<evidence type="ECO:0000313" key="3">
    <source>
        <dbReference type="EnsemblPlants" id="PAC:32930252.CDS.1"/>
    </source>
</evidence>
<keyword evidence="1" id="KW-0812">Transmembrane</keyword>